<evidence type="ECO:0000313" key="14">
    <source>
        <dbReference type="Proteomes" id="UP000094849"/>
    </source>
</evidence>
<evidence type="ECO:0000259" key="12">
    <source>
        <dbReference type="Pfam" id="PF13609"/>
    </source>
</evidence>
<evidence type="ECO:0000256" key="2">
    <source>
        <dbReference type="ARBA" id="ARBA00011233"/>
    </source>
</evidence>
<dbReference type="GO" id="GO:0034220">
    <property type="term" value="P:monoatomic ion transmembrane transport"/>
    <property type="evidence" value="ECO:0007669"/>
    <property type="project" value="InterPro"/>
</dbReference>
<gene>
    <name evidence="13" type="ORF">A3196_02095</name>
</gene>
<reference evidence="13 14" key="1">
    <citation type="submission" date="2016-03" db="EMBL/GenBank/DDBJ databases">
        <title>Chemosynthetic sulphur-oxidizing symbionts of marine invertebrate animals are capable of nitrogen fixation.</title>
        <authorList>
            <person name="Petersen J.M."/>
            <person name="Kemper A."/>
            <person name="Gruber-Vodicka H."/>
            <person name="Cardini U."/>
            <person name="Geest Mvander."/>
            <person name="Kleiner M."/>
            <person name="Bulgheresi S."/>
            <person name="Fussmann M."/>
            <person name="Herbold C."/>
            <person name="Seah B.K.B."/>
            <person name="Antony C.Paul."/>
            <person name="Liu D."/>
            <person name="Belitz A."/>
            <person name="Weber M."/>
        </authorList>
    </citation>
    <scope>NUCLEOTIDE SEQUENCE [LARGE SCALE GENOMIC DNA]</scope>
    <source>
        <strain evidence="13">G_D</strain>
    </source>
</reference>
<dbReference type="InterPro" id="IPR023614">
    <property type="entry name" value="Porin_dom_sf"/>
</dbReference>
<dbReference type="PANTHER" id="PTHR34501:SF9">
    <property type="entry name" value="MAJOR OUTER MEMBRANE PROTEIN P.IA"/>
    <property type="match status" value="1"/>
</dbReference>
<dbReference type="PRINTS" id="PR00184">
    <property type="entry name" value="NEISSPPORIN"/>
</dbReference>
<dbReference type="GO" id="GO:0015288">
    <property type="term" value="F:porin activity"/>
    <property type="evidence" value="ECO:0007669"/>
    <property type="project" value="UniProtKB-KW"/>
</dbReference>
<evidence type="ECO:0000256" key="5">
    <source>
        <dbReference type="ARBA" id="ARBA00022692"/>
    </source>
</evidence>
<dbReference type="CDD" id="cd00342">
    <property type="entry name" value="gram_neg_porins"/>
    <property type="match status" value="1"/>
</dbReference>
<feature type="signal peptide" evidence="11">
    <location>
        <begin position="1"/>
        <end position="21"/>
    </location>
</feature>
<dbReference type="InterPro" id="IPR050298">
    <property type="entry name" value="Gram-neg_bact_OMP"/>
</dbReference>
<dbReference type="PRINTS" id="PR00182">
    <property type="entry name" value="ECOLNEIPORIN"/>
</dbReference>
<keyword evidence="10" id="KW-0998">Cell outer membrane</keyword>
<proteinExistence type="predicted"/>
<dbReference type="GO" id="GO:0009279">
    <property type="term" value="C:cell outer membrane"/>
    <property type="evidence" value="ECO:0007669"/>
    <property type="project" value="UniProtKB-SubCell"/>
</dbReference>
<dbReference type="InterPro" id="IPR001702">
    <property type="entry name" value="Porin_Gram-ve"/>
</dbReference>
<dbReference type="GO" id="GO:0046930">
    <property type="term" value="C:pore complex"/>
    <property type="evidence" value="ECO:0007669"/>
    <property type="project" value="UniProtKB-KW"/>
</dbReference>
<evidence type="ECO:0000256" key="10">
    <source>
        <dbReference type="ARBA" id="ARBA00023237"/>
    </source>
</evidence>
<dbReference type="STRING" id="1818881.A3196_02095"/>
<evidence type="ECO:0000256" key="6">
    <source>
        <dbReference type="ARBA" id="ARBA00022729"/>
    </source>
</evidence>
<dbReference type="Proteomes" id="UP000094849">
    <property type="component" value="Unassembled WGS sequence"/>
</dbReference>
<dbReference type="PANTHER" id="PTHR34501">
    <property type="entry name" value="PROTEIN YDDL-RELATED"/>
    <property type="match status" value="1"/>
</dbReference>
<dbReference type="Pfam" id="PF13609">
    <property type="entry name" value="Porin_4"/>
    <property type="match status" value="1"/>
</dbReference>
<evidence type="ECO:0000256" key="11">
    <source>
        <dbReference type="SAM" id="SignalP"/>
    </source>
</evidence>
<evidence type="ECO:0000256" key="9">
    <source>
        <dbReference type="ARBA" id="ARBA00023136"/>
    </source>
</evidence>
<evidence type="ECO:0000256" key="3">
    <source>
        <dbReference type="ARBA" id="ARBA00022448"/>
    </source>
</evidence>
<dbReference type="RefSeq" id="WP_069003632.1">
    <property type="nucleotide sequence ID" value="NZ_LVJX01000004.1"/>
</dbReference>
<keyword evidence="7" id="KW-0406">Ion transport</keyword>
<evidence type="ECO:0000256" key="4">
    <source>
        <dbReference type="ARBA" id="ARBA00022452"/>
    </source>
</evidence>
<accession>A0A1E2ULM4</accession>
<keyword evidence="4" id="KW-1134">Transmembrane beta strand</keyword>
<comment type="subunit">
    <text evidence="2">Homotrimer.</text>
</comment>
<dbReference type="InterPro" id="IPR033900">
    <property type="entry name" value="Gram_neg_porin_domain"/>
</dbReference>
<feature type="chain" id="PRO_5009118948" description="Porin domain-containing protein" evidence="11">
    <location>
        <begin position="22"/>
        <end position="339"/>
    </location>
</feature>
<evidence type="ECO:0000256" key="7">
    <source>
        <dbReference type="ARBA" id="ARBA00023065"/>
    </source>
</evidence>
<dbReference type="EMBL" id="LVJZ01000003">
    <property type="protein sequence ID" value="ODB95647.1"/>
    <property type="molecule type" value="Genomic_DNA"/>
</dbReference>
<dbReference type="InterPro" id="IPR002299">
    <property type="entry name" value="Porin_Neis"/>
</dbReference>
<comment type="subcellular location">
    <subcellularLocation>
        <location evidence="1">Cell outer membrane</location>
        <topology evidence="1">Multi-pass membrane protein</topology>
    </subcellularLocation>
</comment>
<dbReference type="AlphaFoldDB" id="A0A1E2ULM4"/>
<keyword evidence="14" id="KW-1185">Reference proteome</keyword>
<evidence type="ECO:0000256" key="8">
    <source>
        <dbReference type="ARBA" id="ARBA00023114"/>
    </source>
</evidence>
<feature type="domain" description="Porin" evidence="12">
    <location>
        <begin position="8"/>
        <end position="323"/>
    </location>
</feature>
<comment type="caution">
    <text evidence="13">The sequence shown here is derived from an EMBL/GenBank/DDBJ whole genome shotgun (WGS) entry which is preliminary data.</text>
</comment>
<evidence type="ECO:0000313" key="13">
    <source>
        <dbReference type="EMBL" id="ODB95647.1"/>
    </source>
</evidence>
<evidence type="ECO:0000256" key="1">
    <source>
        <dbReference type="ARBA" id="ARBA00004571"/>
    </source>
</evidence>
<organism evidence="13 14">
    <name type="scientific">Candidatus Thiodiazotropha endoloripes</name>
    <dbReference type="NCBI Taxonomy" id="1818881"/>
    <lineage>
        <taxon>Bacteria</taxon>
        <taxon>Pseudomonadati</taxon>
        <taxon>Pseudomonadota</taxon>
        <taxon>Gammaproteobacteria</taxon>
        <taxon>Chromatiales</taxon>
        <taxon>Sedimenticolaceae</taxon>
        <taxon>Candidatus Thiodiazotropha</taxon>
    </lineage>
</organism>
<sequence>MKKVLSLAIAAALVAPAAAMADATIYGKVRQSLDIVDFSDAGGDDEIQINNRTSRLGVKGSEDLGNGLTGVYKIEYGVNISSKGSHEFSGSGALGARNAFVGLAGGFGTFVVGRHDTPLKISTGSLDYFGDTAVDNNLGYTEDLLDLRADGTLAYISPAMGGLTAAVALVPGENTTSVEGEEADGLTDAYSLALMYSNFGIFASVALEVATPETTVHPVVGGDGDDHENVRLGLGYKHDMFKVGLIYDTIENGVDDSTSIMVNGSVKAGPGNFKAKFFKVDSDDSTGSLFRTDSHDGFGFGYDYNLSKRTQVAAYYVTSEMDDSGDESSVVSFQINHNF</sequence>
<keyword evidence="8" id="KW-0626">Porin</keyword>
<keyword evidence="6 11" id="KW-0732">Signal</keyword>
<keyword evidence="9" id="KW-0472">Membrane</keyword>
<keyword evidence="5" id="KW-0812">Transmembrane</keyword>
<keyword evidence="3" id="KW-0813">Transport</keyword>
<dbReference type="Gene3D" id="2.40.160.10">
    <property type="entry name" value="Porin"/>
    <property type="match status" value="1"/>
</dbReference>
<protein>
    <recommendedName>
        <fullName evidence="12">Porin domain-containing protein</fullName>
    </recommendedName>
</protein>
<name>A0A1E2ULM4_9GAMM</name>
<dbReference type="SUPFAM" id="SSF56935">
    <property type="entry name" value="Porins"/>
    <property type="match status" value="1"/>
</dbReference>